<dbReference type="EMBL" id="QJHL01000001">
    <property type="protein sequence ID" value="PXY47223.1"/>
    <property type="molecule type" value="Genomic_DNA"/>
</dbReference>
<organism evidence="2 3">
    <name type="scientific">Flavobacterium hydrophilum</name>
    <dbReference type="NCBI Taxonomy" id="2211445"/>
    <lineage>
        <taxon>Bacteria</taxon>
        <taxon>Pseudomonadati</taxon>
        <taxon>Bacteroidota</taxon>
        <taxon>Flavobacteriia</taxon>
        <taxon>Flavobacteriales</taxon>
        <taxon>Flavobacteriaceae</taxon>
        <taxon>Flavobacterium</taxon>
    </lineage>
</organism>
<keyword evidence="3" id="KW-1185">Reference proteome</keyword>
<keyword evidence="1" id="KW-0732">Signal</keyword>
<feature type="chain" id="PRO_5016166846" description="NIPSNAP family containing protein" evidence="1">
    <location>
        <begin position="20"/>
        <end position="266"/>
    </location>
</feature>
<evidence type="ECO:0000313" key="3">
    <source>
        <dbReference type="Proteomes" id="UP000247681"/>
    </source>
</evidence>
<proteinExistence type="predicted"/>
<dbReference type="AlphaFoldDB" id="A0A2V4CAP8"/>
<sequence>MKKILLFLTALICVSNAIAQKKTYLLVQFMKVAPAQESAYLETESFWEKIHDQRIKSGAILGWQLWRLQPGGENQNNQYVTIQVFDDPIKMFQDGPGESFLTIAKRAFPTMSEADLVSKRTESLQSRDLTETFFMEQIDQTKGQFNMSLGNVMAINFMKVSPNNYTKYENAESKIFKPEWQNRIDAGRTGSWSLLKVITPKGNALNSGISHVSLDKFKDFNQLYGSPNTYNTLRSEADQKAWQEALTTREINSYMAVLIKKAAKDL</sequence>
<name>A0A2V4CAP8_9FLAO</name>
<evidence type="ECO:0000256" key="1">
    <source>
        <dbReference type="SAM" id="SignalP"/>
    </source>
</evidence>
<protein>
    <recommendedName>
        <fullName evidence="4">NIPSNAP family containing protein</fullName>
    </recommendedName>
</protein>
<feature type="signal peptide" evidence="1">
    <location>
        <begin position="1"/>
        <end position="19"/>
    </location>
</feature>
<reference evidence="2 3" key="1">
    <citation type="submission" date="2018-05" db="EMBL/GenBank/DDBJ databases">
        <title>Flavobacterium sp. strain IMCC34758, incomplete genome.</title>
        <authorList>
            <person name="Joung Y."/>
        </authorList>
    </citation>
    <scope>NUCLEOTIDE SEQUENCE [LARGE SCALE GENOMIC DNA]</scope>
    <source>
        <strain evidence="2 3">IMCC34758</strain>
    </source>
</reference>
<dbReference type="Proteomes" id="UP000247681">
    <property type="component" value="Unassembled WGS sequence"/>
</dbReference>
<gene>
    <name evidence="2" type="ORF">DMB68_08775</name>
</gene>
<evidence type="ECO:0000313" key="2">
    <source>
        <dbReference type="EMBL" id="PXY47223.1"/>
    </source>
</evidence>
<comment type="caution">
    <text evidence="2">The sequence shown here is derived from an EMBL/GenBank/DDBJ whole genome shotgun (WGS) entry which is preliminary data.</text>
</comment>
<evidence type="ECO:0008006" key="4">
    <source>
        <dbReference type="Google" id="ProtNLM"/>
    </source>
</evidence>
<accession>A0A2V4CAP8</accession>